<dbReference type="GO" id="GO:0008967">
    <property type="term" value="F:phosphoglycolate phosphatase activity"/>
    <property type="evidence" value="ECO:0007669"/>
    <property type="project" value="UniProtKB-EC"/>
</dbReference>
<keyword evidence="9" id="KW-0119">Carbohydrate metabolism</keyword>
<keyword evidence="6" id="KW-0479">Metal-binding</keyword>
<evidence type="ECO:0000256" key="4">
    <source>
        <dbReference type="ARBA" id="ARBA00006171"/>
    </source>
</evidence>
<evidence type="ECO:0000256" key="9">
    <source>
        <dbReference type="ARBA" id="ARBA00023277"/>
    </source>
</evidence>
<dbReference type="SFLD" id="SFLDG01129">
    <property type="entry name" value="C1.5:_HAD__Beta-PGM__Phosphata"/>
    <property type="match status" value="1"/>
</dbReference>
<gene>
    <name evidence="10" type="primary">gph</name>
    <name evidence="10" type="ORF">WAT24_10190</name>
</gene>
<comment type="pathway">
    <text evidence="3">Organic acid metabolism; glycolate biosynthesis; glycolate from 2-phosphoglycolate: step 1/1.</text>
</comment>
<dbReference type="Pfam" id="PF13419">
    <property type="entry name" value="HAD_2"/>
    <property type="match status" value="1"/>
</dbReference>
<keyword evidence="7 10" id="KW-0378">Hydrolase</keyword>
<dbReference type="SFLD" id="SFLDS00003">
    <property type="entry name" value="Haloacid_Dehalogenase"/>
    <property type="match status" value="1"/>
</dbReference>
<dbReference type="RefSeq" id="WP_336807750.1">
    <property type="nucleotide sequence ID" value="NZ_JBBBNY010000006.1"/>
</dbReference>
<comment type="cofactor">
    <cofactor evidence="2">
        <name>Mg(2+)</name>
        <dbReference type="ChEBI" id="CHEBI:18420"/>
    </cofactor>
</comment>
<protein>
    <recommendedName>
        <fullName evidence="5">phosphoglycolate phosphatase</fullName>
        <ecNumber evidence="5">3.1.3.18</ecNumber>
    </recommendedName>
</protein>
<dbReference type="EMBL" id="JBBBNY010000006">
    <property type="protein sequence ID" value="MEI7037124.1"/>
    <property type="molecule type" value="Genomic_DNA"/>
</dbReference>
<dbReference type="InterPro" id="IPR050155">
    <property type="entry name" value="HAD-like_hydrolase_sf"/>
</dbReference>
<dbReference type="Gene3D" id="3.40.50.1000">
    <property type="entry name" value="HAD superfamily/HAD-like"/>
    <property type="match status" value="1"/>
</dbReference>
<dbReference type="NCBIfam" id="TIGR01509">
    <property type="entry name" value="HAD-SF-IA-v3"/>
    <property type="match status" value="1"/>
</dbReference>
<dbReference type="Proteomes" id="UP001381174">
    <property type="component" value="Unassembled WGS sequence"/>
</dbReference>
<dbReference type="InterPro" id="IPR037512">
    <property type="entry name" value="PGPase_prok"/>
</dbReference>
<comment type="similarity">
    <text evidence="4">Belongs to the HAD-like hydrolase superfamily. CbbY/CbbZ/Gph/YieH family.</text>
</comment>
<dbReference type="NCBIfam" id="TIGR01449">
    <property type="entry name" value="PGP_bact"/>
    <property type="match status" value="1"/>
</dbReference>
<dbReference type="InterPro" id="IPR006439">
    <property type="entry name" value="HAD-SF_hydro_IA"/>
</dbReference>
<proteinExistence type="inferred from homology"/>
<dbReference type="Gene3D" id="1.10.150.240">
    <property type="entry name" value="Putative phosphatase, domain 2"/>
    <property type="match status" value="1"/>
</dbReference>
<evidence type="ECO:0000313" key="11">
    <source>
        <dbReference type="Proteomes" id="UP001381174"/>
    </source>
</evidence>
<keyword evidence="11" id="KW-1185">Reference proteome</keyword>
<evidence type="ECO:0000256" key="3">
    <source>
        <dbReference type="ARBA" id="ARBA00004818"/>
    </source>
</evidence>
<evidence type="ECO:0000256" key="2">
    <source>
        <dbReference type="ARBA" id="ARBA00001946"/>
    </source>
</evidence>
<dbReference type="InterPro" id="IPR023214">
    <property type="entry name" value="HAD_sf"/>
</dbReference>
<evidence type="ECO:0000256" key="6">
    <source>
        <dbReference type="ARBA" id="ARBA00022723"/>
    </source>
</evidence>
<evidence type="ECO:0000256" key="5">
    <source>
        <dbReference type="ARBA" id="ARBA00013078"/>
    </source>
</evidence>
<evidence type="ECO:0000313" key="10">
    <source>
        <dbReference type="EMBL" id="MEI7037124.1"/>
    </source>
</evidence>
<comment type="caution">
    <text evidence="10">The sequence shown here is derived from an EMBL/GenBank/DDBJ whole genome shotgun (WGS) entry which is preliminary data.</text>
</comment>
<dbReference type="SFLD" id="SFLDG01135">
    <property type="entry name" value="C1.5.6:_HAD__Beta-PGM__Phospha"/>
    <property type="match status" value="1"/>
</dbReference>
<reference evidence="10 11" key="1">
    <citation type="journal article" date="2014" name="Int. J. Syst. Evol. Microbiol.">
        <title>Fulvimonas yonginensis sp. nov., isolated from greenhouse soil, and emended description of the genus Fulvimonas.</title>
        <authorList>
            <person name="Ahn J.H."/>
            <person name="Kim S.J."/>
            <person name="Weon H.Y."/>
            <person name="Hong S.B."/>
            <person name="Seok S.J."/>
            <person name="Kwon S.W."/>
        </authorList>
    </citation>
    <scope>NUCLEOTIDE SEQUENCE [LARGE SCALE GENOMIC DNA]</scope>
    <source>
        <strain evidence="10 11">KACC 16952</strain>
    </source>
</reference>
<dbReference type="InterPro" id="IPR036412">
    <property type="entry name" value="HAD-like_sf"/>
</dbReference>
<dbReference type="InterPro" id="IPR041492">
    <property type="entry name" value="HAD_2"/>
</dbReference>
<dbReference type="PRINTS" id="PR00413">
    <property type="entry name" value="HADHALOGNASE"/>
</dbReference>
<accession>A0ABU8JC50</accession>
<organism evidence="10 11">
    <name type="scientific">Fulvimonas yonginensis</name>
    <dbReference type="NCBI Taxonomy" id="1495200"/>
    <lineage>
        <taxon>Bacteria</taxon>
        <taxon>Pseudomonadati</taxon>
        <taxon>Pseudomonadota</taxon>
        <taxon>Gammaproteobacteria</taxon>
        <taxon>Lysobacterales</taxon>
        <taxon>Rhodanobacteraceae</taxon>
        <taxon>Fulvimonas</taxon>
    </lineage>
</organism>
<dbReference type="EC" id="3.1.3.18" evidence="5"/>
<name>A0ABU8JC50_9GAMM</name>
<dbReference type="SUPFAM" id="SSF56784">
    <property type="entry name" value="HAD-like"/>
    <property type="match status" value="1"/>
</dbReference>
<dbReference type="PANTHER" id="PTHR43434">
    <property type="entry name" value="PHOSPHOGLYCOLATE PHOSPHATASE"/>
    <property type="match status" value="1"/>
</dbReference>
<evidence type="ECO:0000256" key="8">
    <source>
        <dbReference type="ARBA" id="ARBA00022842"/>
    </source>
</evidence>
<comment type="catalytic activity">
    <reaction evidence="1">
        <text>2-phosphoglycolate + H2O = glycolate + phosphate</text>
        <dbReference type="Rhea" id="RHEA:14369"/>
        <dbReference type="ChEBI" id="CHEBI:15377"/>
        <dbReference type="ChEBI" id="CHEBI:29805"/>
        <dbReference type="ChEBI" id="CHEBI:43474"/>
        <dbReference type="ChEBI" id="CHEBI:58033"/>
        <dbReference type="EC" id="3.1.3.18"/>
    </reaction>
</comment>
<dbReference type="NCBIfam" id="TIGR01549">
    <property type="entry name" value="HAD-SF-IA-v1"/>
    <property type="match status" value="1"/>
</dbReference>
<keyword evidence="8" id="KW-0460">Magnesium</keyword>
<dbReference type="InterPro" id="IPR023198">
    <property type="entry name" value="PGP-like_dom2"/>
</dbReference>
<sequence>MKALPSPLEGVLFDLDGTLLDSAPDLYAALERQCREEGVPVPPYAPVREVVSRGARAVLRCAFGELGEPAVEARVERYLALYQETMGQATRPFEGIEALLAQLEHAGVRWGIVTNKAGFLTDELLRRIGWAGRAAAVVSGDTLPVKKPDPAPVRLACEHAGITPALSLFVGDDRRDVAAGAAAGLYTVAVGWGYLDGGDPREWQADAVLDTPAQLAGWLRRGRAVA</sequence>
<dbReference type="PANTHER" id="PTHR43434:SF23">
    <property type="entry name" value="PHOSPHOGLYCOLATE PHOSPHATASE"/>
    <property type="match status" value="1"/>
</dbReference>
<evidence type="ECO:0000256" key="1">
    <source>
        <dbReference type="ARBA" id="ARBA00000830"/>
    </source>
</evidence>
<evidence type="ECO:0000256" key="7">
    <source>
        <dbReference type="ARBA" id="ARBA00022801"/>
    </source>
</evidence>